<accession>A0ABV0YLR8</accession>
<sequence length="64" mass="6924">MRGEKRSETDRGRGGLLEHNWTSALALAQWVIRSRDWGSSSGDEPVGPVAVSAETTGGLEERGR</sequence>
<feature type="region of interest" description="Disordered" evidence="1">
    <location>
        <begin position="36"/>
        <end position="64"/>
    </location>
</feature>
<feature type="non-terminal residue" evidence="2">
    <location>
        <position position="64"/>
    </location>
</feature>
<evidence type="ECO:0000313" key="2">
    <source>
        <dbReference type="EMBL" id="MEQ2294667.1"/>
    </source>
</evidence>
<evidence type="ECO:0000313" key="3">
    <source>
        <dbReference type="Proteomes" id="UP001469553"/>
    </source>
</evidence>
<dbReference type="EMBL" id="JAHRIP010037920">
    <property type="protein sequence ID" value="MEQ2294667.1"/>
    <property type="molecule type" value="Genomic_DNA"/>
</dbReference>
<name>A0ABV0YLR8_9TELE</name>
<protein>
    <submittedName>
        <fullName evidence="2">Uncharacterized protein</fullName>
    </submittedName>
</protein>
<proteinExistence type="predicted"/>
<evidence type="ECO:0000256" key="1">
    <source>
        <dbReference type="SAM" id="MobiDB-lite"/>
    </source>
</evidence>
<gene>
    <name evidence="2" type="ORF">AMECASPLE_006279</name>
</gene>
<comment type="caution">
    <text evidence="2">The sequence shown here is derived from an EMBL/GenBank/DDBJ whole genome shotgun (WGS) entry which is preliminary data.</text>
</comment>
<organism evidence="2 3">
    <name type="scientific">Ameca splendens</name>
    <dbReference type="NCBI Taxonomy" id="208324"/>
    <lineage>
        <taxon>Eukaryota</taxon>
        <taxon>Metazoa</taxon>
        <taxon>Chordata</taxon>
        <taxon>Craniata</taxon>
        <taxon>Vertebrata</taxon>
        <taxon>Euteleostomi</taxon>
        <taxon>Actinopterygii</taxon>
        <taxon>Neopterygii</taxon>
        <taxon>Teleostei</taxon>
        <taxon>Neoteleostei</taxon>
        <taxon>Acanthomorphata</taxon>
        <taxon>Ovalentaria</taxon>
        <taxon>Atherinomorphae</taxon>
        <taxon>Cyprinodontiformes</taxon>
        <taxon>Goodeidae</taxon>
        <taxon>Ameca</taxon>
    </lineage>
</organism>
<keyword evidence="3" id="KW-1185">Reference proteome</keyword>
<reference evidence="2 3" key="1">
    <citation type="submission" date="2021-06" db="EMBL/GenBank/DDBJ databases">
        <authorList>
            <person name="Palmer J.M."/>
        </authorList>
    </citation>
    <scope>NUCLEOTIDE SEQUENCE [LARGE SCALE GENOMIC DNA]</scope>
    <source>
        <strain evidence="2 3">AS_MEX2019</strain>
        <tissue evidence="2">Muscle</tissue>
    </source>
</reference>
<dbReference type="Proteomes" id="UP001469553">
    <property type="component" value="Unassembled WGS sequence"/>
</dbReference>